<dbReference type="AlphaFoldDB" id="A0A6J4M7G6"/>
<dbReference type="GO" id="GO:0006631">
    <property type="term" value="P:fatty acid metabolic process"/>
    <property type="evidence" value="ECO:0007669"/>
    <property type="project" value="TreeGrafter"/>
</dbReference>
<dbReference type="Gene3D" id="1.20.80.10">
    <property type="match status" value="1"/>
</dbReference>
<keyword evidence="1" id="KW-0446">Lipid-binding</keyword>
<evidence type="ECO:0000256" key="1">
    <source>
        <dbReference type="ARBA" id="ARBA00023121"/>
    </source>
</evidence>
<dbReference type="PANTHER" id="PTHR23310:SF62">
    <property type="entry name" value="ACYL-COA BINDING PROTEIN 1, ISOFORM A"/>
    <property type="match status" value="1"/>
</dbReference>
<reference evidence="3" key="1">
    <citation type="submission" date="2020-02" db="EMBL/GenBank/DDBJ databases">
        <authorList>
            <person name="Meier V. D."/>
        </authorList>
    </citation>
    <scope>NUCLEOTIDE SEQUENCE</scope>
    <source>
        <strain evidence="3">AVDCRST_MAG71</strain>
    </source>
</reference>
<sequence>MADLQLQFENAARAVSELPTRPDNASLLRLYGLYKQATEGDVHGQKPGFFDFVGNAKYDAWETLRGMPQAHAMQAYVDLATHLGAPAASSDEDQPRERDRT</sequence>
<evidence type="ECO:0000259" key="2">
    <source>
        <dbReference type="PROSITE" id="PS51228"/>
    </source>
</evidence>
<dbReference type="PROSITE" id="PS51228">
    <property type="entry name" value="ACB_2"/>
    <property type="match status" value="1"/>
</dbReference>
<dbReference type="EMBL" id="CADCUA010000648">
    <property type="protein sequence ID" value="CAA9350557.1"/>
    <property type="molecule type" value="Genomic_DNA"/>
</dbReference>
<dbReference type="Pfam" id="PF00887">
    <property type="entry name" value="ACBP"/>
    <property type="match status" value="1"/>
</dbReference>
<dbReference type="PANTHER" id="PTHR23310">
    <property type="entry name" value="ACYL-COA-BINDING PROTEIN, ACBP"/>
    <property type="match status" value="1"/>
</dbReference>
<dbReference type="InterPro" id="IPR035984">
    <property type="entry name" value="Acyl-CoA-binding_sf"/>
</dbReference>
<feature type="domain" description="ACB" evidence="2">
    <location>
        <begin position="4"/>
        <end position="89"/>
    </location>
</feature>
<gene>
    <name evidence="3" type="ORF">AVDCRST_MAG71-2742</name>
</gene>
<protein>
    <recommendedName>
        <fullName evidence="2">ACB domain-containing protein</fullName>
    </recommendedName>
</protein>
<name>A0A6J4M7G6_9GAMM</name>
<dbReference type="InterPro" id="IPR000582">
    <property type="entry name" value="Acyl-CoA-binding_protein"/>
</dbReference>
<dbReference type="GO" id="GO:0000062">
    <property type="term" value="F:fatty-acyl-CoA binding"/>
    <property type="evidence" value="ECO:0007669"/>
    <property type="project" value="InterPro"/>
</dbReference>
<organism evidence="3">
    <name type="scientific">uncultured Lysobacter sp</name>
    <dbReference type="NCBI Taxonomy" id="271060"/>
    <lineage>
        <taxon>Bacteria</taxon>
        <taxon>Pseudomonadati</taxon>
        <taxon>Pseudomonadota</taxon>
        <taxon>Gammaproteobacteria</taxon>
        <taxon>Lysobacterales</taxon>
        <taxon>Lysobacteraceae</taxon>
        <taxon>Lysobacter</taxon>
        <taxon>environmental samples</taxon>
    </lineage>
</organism>
<accession>A0A6J4M7G6</accession>
<proteinExistence type="predicted"/>
<dbReference type="InterPro" id="IPR014352">
    <property type="entry name" value="FERM/acyl-CoA-bd_prot_sf"/>
</dbReference>
<evidence type="ECO:0000313" key="3">
    <source>
        <dbReference type="EMBL" id="CAA9350557.1"/>
    </source>
</evidence>
<dbReference type="PRINTS" id="PR00689">
    <property type="entry name" value="ACOABINDINGP"/>
</dbReference>
<dbReference type="SUPFAM" id="SSF47027">
    <property type="entry name" value="Acyl-CoA binding protein"/>
    <property type="match status" value="1"/>
</dbReference>